<evidence type="ECO:0000256" key="4">
    <source>
        <dbReference type="SAM" id="MobiDB-lite"/>
    </source>
</evidence>
<dbReference type="AlphaFoldDB" id="A0A139SQ59"/>
<evidence type="ECO:0000256" key="3">
    <source>
        <dbReference type="ARBA" id="ARBA00023274"/>
    </source>
</evidence>
<keyword evidence="6" id="KW-1185">Reference proteome</keyword>
<dbReference type="EMBL" id="LSZP01000020">
    <property type="protein sequence ID" value="KXU36729.1"/>
    <property type="molecule type" value="Genomic_DNA"/>
</dbReference>
<dbReference type="InterPro" id="IPR001648">
    <property type="entry name" value="Ribosomal_bS18"/>
</dbReference>
<dbReference type="PANTHER" id="PTHR13479">
    <property type="entry name" value="30S RIBOSOMAL PROTEIN S18"/>
    <property type="match status" value="1"/>
</dbReference>
<evidence type="ECO:0000313" key="5">
    <source>
        <dbReference type="EMBL" id="KXU36729.1"/>
    </source>
</evidence>
<evidence type="ECO:0000313" key="6">
    <source>
        <dbReference type="Proteomes" id="UP000071392"/>
    </source>
</evidence>
<feature type="region of interest" description="Disordered" evidence="4">
    <location>
        <begin position="1"/>
        <end position="22"/>
    </location>
</feature>
<accession>A0A139SQ59</accession>
<comment type="caution">
    <text evidence="5">The sequence shown here is derived from an EMBL/GenBank/DDBJ whole genome shotgun (WGS) entry which is preliminary data.</text>
</comment>
<comment type="similarity">
    <text evidence="1">Belongs to the bacterial ribosomal protein bS18 family.</text>
</comment>
<dbReference type="Gene3D" id="4.10.640.10">
    <property type="entry name" value="Ribosomal protein S18"/>
    <property type="match status" value="1"/>
</dbReference>
<evidence type="ECO:0000256" key="2">
    <source>
        <dbReference type="ARBA" id="ARBA00022980"/>
    </source>
</evidence>
<name>A0A139SQ59_9BACT</name>
<reference evidence="5 6" key="1">
    <citation type="submission" date="2016-02" db="EMBL/GenBank/DDBJ databases">
        <authorList>
            <person name="Wen L."/>
            <person name="He K."/>
            <person name="Yang H."/>
        </authorList>
    </citation>
    <scope>NUCLEOTIDE SEQUENCE [LARGE SCALE GENOMIC DNA]</scope>
    <source>
        <strain evidence="5 6">CV41</strain>
    </source>
</reference>
<dbReference type="GO" id="GO:1990904">
    <property type="term" value="C:ribonucleoprotein complex"/>
    <property type="evidence" value="ECO:0007669"/>
    <property type="project" value="UniProtKB-KW"/>
</dbReference>
<dbReference type="Proteomes" id="UP000071392">
    <property type="component" value="Unassembled WGS sequence"/>
</dbReference>
<dbReference type="RefSeq" id="WP_068711163.1">
    <property type="nucleotide sequence ID" value="NZ_LSZP01000020.1"/>
</dbReference>
<gene>
    <name evidence="5" type="ORF">AXK12_02945</name>
</gene>
<organism evidence="5 6">
    <name type="scientific">Cephaloticoccus capnophilus</name>
    <dbReference type="NCBI Taxonomy" id="1548208"/>
    <lineage>
        <taxon>Bacteria</taxon>
        <taxon>Pseudomonadati</taxon>
        <taxon>Verrucomicrobiota</taxon>
        <taxon>Opitutia</taxon>
        <taxon>Opitutales</taxon>
        <taxon>Opitutaceae</taxon>
        <taxon>Cephaloticoccus</taxon>
    </lineage>
</organism>
<dbReference type="PRINTS" id="PR00974">
    <property type="entry name" value="RIBOSOMALS18"/>
</dbReference>
<protein>
    <submittedName>
        <fullName evidence="5">30S ribosomal protein S18</fullName>
    </submittedName>
</protein>
<keyword evidence="2 5" id="KW-0689">Ribosomal protein</keyword>
<evidence type="ECO:0000256" key="1">
    <source>
        <dbReference type="ARBA" id="ARBA00005589"/>
    </source>
</evidence>
<sequence>MSTSEETQSSQQQSLTPEKFPFTAPELMSRYVTDTGKILPRKYTHLSAKQQRAVTRTIKQSRNTLLAL</sequence>
<feature type="compositionally biased region" description="Low complexity" evidence="4">
    <location>
        <begin position="1"/>
        <end position="14"/>
    </location>
</feature>
<dbReference type="SUPFAM" id="SSF46911">
    <property type="entry name" value="Ribosomal protein S18"/>
    <property type="match status" value="1"/>
</dbReference>
<proteinExistence type="inferred from homology"/>
<dbReference type="Pfam" id="PF01084">
    <property type="entry name" value="Ribosomal_S18"/>
    <property type="match status" value="1"/>
</dbReference>
<dbReference type="InterPro" id="IPR036870">
    <property type="entry name" value="Ribosomal_bS18_sf"/>
</dbReference>
<dbReference type="GO" id="GO:0006412">
    <property type="term" value="P:translation"/>
    <property type="evidence" value="ECO:0007669"/>
    <property type="project" value="InterPro"/>
</dbReference>
<dbReference type="STRING" id="1548208.AXK12_02945"/>
<dbReference type="PANTHER" id="PTHR13479:SF40">
    <property type="entry name" value="SMALL RIBOSOMAL SUBUNIT PROTEIN BS18M"/>
    <property type="match status" value="1"/>
</dbReference>
<dbReference type="GO" id="GO:0003735">
    <property type="term" value="F:structural constituent of ribosome"/>
    <property type="evidence" value="ECO:0007669"/>
    <property type="project" value="InterPro"/>
</dbReference>
<dbReference type="OrthoDB" id="9812008at2"/>
<keyword evidence="3" id="KW-0687">Ribonucleoprotein</keyword>
<dbReference type="GO" id="GO:0070181">
    <property type="term" value="F:small ribosomal subunit rRNA binding"/>
    <property type="evidence" value="ECO:0007669"/>
    <property type="project" value="TreeGrafter"/>
</dbReference>
<dbReference type="GO" id="GO:0005840">
    <property type="term" value="C:ribosome"/>
    <property type="evidence" value="ECO:0007669"/>
    <property type="project" value="UniProtKB-KW"/>
</dbReference>